<dbReference type="Proteomes" id="UP000663844">
    <property type="component" value="Unassembled WGS sequence"/>
</dbReference>
<name>A0A819RL34_9BILA</name>
<proteinExistence type="predicted"/>
<reference evidence="2" key="1">
    <citation type="submission" date="2021-02" db="EMBL/GenBank/DDBJ databases">
        <authorList>
            <person name="Nowell W R."/>
        </authorList>
    </citation>
    <scope>NUCLEOTIDE SEQUENCE</scope>
</reference>
<sequence>SGNVHIHSGTCYKYCKAMAKKICRLIMPRKLISVTTIDPETAACRSNMDIKFICTGSDTKALVYYITDYIGVDRAFDSKLFVNKLPTSAFYYKPEHPTEQAYCYFEQIMPSIKRNWCPHPRHLETHPDGRKMFTKSGPKPSHPVGARRISPTISEHINRTCSVIQNNPSLKLNGTHLLCTTCYKQEFRRFQCINEEKLCENLERVNIDDCVKIIYNEVEDSPNLIDVKQDYSIDKLNEVFKMFDLEPVVLRNTGHTREKIDTIYKTLLEWSNCLNITPTQKSTTERSSSLGLSLSEAEDMLYRLRCLVDRSDYDEQILLMQTAPVEWGWTKIEIFFRCTSHQARVVVVQQTTYGDLSKHTDGRGNKPFDSTTSQLIQDFYLDDEISRQSPNAKDTRQAKGVGTVVIKYMMMSIGETYELFKTKYPNIKVSRSKFYSLKPSWVREDCPHQVCMCILHQNIDLMLKAMGKVLLSRLDGRDLINKTVCKFPTEDCFSRRCDECCNLNVSDFIVPDDIDIDSKCNVGWSLWINTNNRVEIQRFNGSFRQMINELNSRWSSFLHHTFITRHQREHIKSLKLISCPNTFAIVHMDFAENFSFIIQNEIQAAYWAQKQATIYTVVIYVGNYHHNMVIISNRMTHDTAFVYAAQEIITKFIRKKYPSVNKINYVSDGAPSQYKNNHNIMNLSFHQDDFGFTAIWTFTSSGHGKSACDGLGAVTKSVARKYLLLHGPEFAFSSPKDFYEFILKKMGQICSPNKVQSCRQSCDDTSDVNDTQGFSTDEETDNITQNSSRAMEVEWLDTEKVEEIFQTVLKPRWNELSSKTPLVTNNQQDLQHLHIAYGKNQIPQKPISYSPFTSEWKTEHEFRHPLLLGDILPAYSLIVEVNDLAVDASSITNLTFSV</sequence>
<organism evidence="2 3">
    <name type="scientific">Adineta steineri</name>
    <dbReference type="NCBI Taxonomy" id="433720"/>
    <lineage>
        <taxon>Eukaryota</taxon>
        <taxon>Metazoa</taxon>
        <taxon>Spiralia</taxon>
        <taxon>Gnathifera</taxon>
        <taxon>Rotifera</taxon>
        <taxon>Eurotatoria</taxon>
        <taxon>Bdelloidea</taxon>
        <taxon>Adinetida</taxon>
        <taxon>Adinetidae</taxon>
        <taxon>Adineta</taxon>
    </lineage>
</organism>
<dbReference type="PANTHER" id="PTHR46601">
    <property type="entry name" value="ULP_PROTEASE DOMAIN-CONTAINING PROTEIN"/>
    <property type="match status" value="1"/>
</dbReference>
<evidence type="ECO:0000256" key="1">
    <source>
        <dbReference type="SAM" id="MobiDB-lite"/>
    </source>
</evidence>
<evidence type="ECO:0000313" key="2">
    <source>
        <dbReference type="EMBL" id="CAF4040239.1"/>
    </source>
</evidence>
<protein>
    <submittedName>
        <fullName evidence="2">Uncharacterized protein</fullName>
    </submittedName>
</protein>
<dbReference type="AlphaFoldDB" id="A0A819RL34"/>
<comment type="caution">
    <text evidence="2">The sequence shown here is derived from an EMBL/GenBank/DDBJ whole genome shotgun (WGS) entry which is preliminary data.</text>
</comment>
<feature type="non-terminal residue" evidence="2">
    <location>
        <position position="1"/>
    </location>
</feature>
<dbReference type="PANTHER" id="PTHR46601:SF1">
    <property type="entry name" value="ADF-H DOMAIN-CONTAINING PROTEIN"/>
    <property type="match status" value="1"/>
</dbReference>
<evidence type="ECO:0000313" key="3">
    <source>
        <dbReference type="Proteomes" id="UP000663844"/>
    </source>
</evidence>
<dbReference type="EMBL" id="CAJOAZ010004026">
    <property type="protein sequence ID" value="CAF4040239.1"/>
    <property type="molecule type" value="Genomic_DNA"/>
</dbReference>
<accession>A0A819RL34</accession>
<gene>
    <name evidence="2" type="ORF">OXD698_LOCUS31874</name>
</gene>
<feature type="region of interest" description="Disordered" evidence="1">
    <location>
        <begin position="127"/>
        <end position="146"/>
    </location>
</feature>